<dbReference type="PANTHER" id="PTHR21192">
    <property type="entry name" value="NUCLEAR PROTEIN E3-3"/>
    <property type="match status" value="1"/>
</dbReference>
<evidence type="ECO:0000313" key="6">
    <source>
        <dbReference type="EMBL" id="OXV07283.1"/>
    </source>
</evidence>
<dbReference type="CDD" id="cd05125">
    <property type="entry name" value="Mth938_2P1-like"/>
    <property type="match status" value="1"/>
</dbReference>
<evidence type="ECO:0000256" key="4">
    <source>
        <dbReference type="ARBA" id="ARBA00049984"/>
    </source>
</evidence>
<accession>A0A232LSY0</accession>
<dbReference type="OrthoDB" id="20681at2759"/>
<dbReference type="PANTHER" id="PTHR21192:SF2">
    <property type="entry name" value="NADH DEHYDROGENASE [UBIQUINONE] 1 ALPHA SUBCOMPLEX ASSEMBLY FACTOR 3"/>
    <property type="match status" value="1"/>
</dbReference>
<comment type="similarity">
    <text evidence="4">Belongs to the NDUFAF3 family.</text>
</comment>
<dbReference type="AlphaFoldDB" id="A0A232LSY0"/>
<name>A0A232LSY0_9EURO</name>
<evidence type="ECO:0000256" key="3">
    <source>
        <dbReference type="ARBA" id="ARBA00023128"/>
    </source>
</evidence>
<dbReference type="Proteomes" id="UP000243515">
    <property type="component" value="Unassembled WGS sequence"/>
</dbReference>
<protein>
    <recommendedName>
        <fullName evidence="2">NADH dehydrogenase [ubiquinone] 1 alpha subcomplex assembly factor 3</fullName>
    </recommendedName>
</protein>
<keyword evidence="3" id="KW-0496">Mitochondrion</keyword>
<feature type="region of interest" description="Disordered" evidence="5">
    <location>
        <begin position="57"/>
        <end position="102"/>
    </location>
</feature>
<proteinExistence type="inferred from homology"/>
<dbReference type="InterPro" id="IPR007523">
    <property type="entry name" value="NDUFAF3/AAMDC"/>
</dbReference>
<keyword evidence="7" id="KW-1185">Reference proteome</keyword>
<evidence type="ECO:0000256" key="1">
    <source>
        <dbReference type="ARBA" id="ARBA00004173"/>
    </source>
</evidence>
<dbReference type="GO" id="GO:0032981">
    <property type="term" value="P:mitochondrial respiratory chain complex I assembly"/>
    <property type="evidence" value="ECO:0007669"/>
    <property type="project" value="InterPro"/>
</dbReference>
<sequence>MHVPSPQLLRAMRAYFISAGRSGGKTILATGTSSRAPLLRNRSHIFSSSLALCRYSSGNSKRPSGNDNKKSSVKPLPLRMMPRRQPPKPITRDRGPPSSEQTQTDFAALNVLGGMPAPTAAVDACLDDGFHLDNGMKIADGDGVLLVGGEAFAWRPWKGAHASASGGGERLMGMINEKGQFEVEEQVWGLFRVVWPRPDLLILGLGASVLPISPETKRHINSLGIRVEIQDTRNAAAQFNLLATERGVTDVAAAMIPIGWRGDRRTDDLRNG</sequence>
<dbReference type="InterPro" id="IPR034095">
    <property type="entry name" value="NDUF3"/>
</dbReference>
<feature type="compositionally biased region" description="Polar residues" evidence="5">
    <location>
        <begin position="57"/>
        <end position="66"/>
    </location>
</feature>
<comment type="caution">
    <text evidence="6">The sequence shown here is derived from an EMBL/GenBank/DDBJ whole genome shotgun (WGS) entry which is preliminary data.</text>
</comment>
<dbReference type="FunFam" id="3.40.1230.10:FF:000005">
    <property type="entry name" value="NADH dehydrogenase [ubiquinone]alpha subcomplex assembly factor"/>
    <property type="match status" value="1"/>
</dbReference>
<evidence type="ECO:0000313" key="7">
    <source>
        <dbReference type="Proteomes" id="UP000243515"/>
    </source>
</evidence>
<comment type="subcellular location">
    <subcellularLocation>
        <location evidence="1">Mitochondrion</location>
    </subcellularLocation>
</comment>
<dbReference type="Pfam" id="PF04430">
    <property type="entry name" value="DUF498"/>
    <property type="match status" value="1"/>
</dbReference>
<gene>
    <name evidence="6" type="ORF">Egran_04952</name>
</gene>
<reference evidence="6 7" key="1">
    <citation type="journal article" date="2015" name="Environ. Microbiol.">
        <title>Metagenome sequence of Elaphomyces granulatus from sporocarp tissue reveals Ascomycota ectomycorrhizal fingerprints of genome expansion and a Proteobacteria-rich microbiome.</title>
        <authorList>
            <person name="Quandt C.A."/>
            <person name="Kohler A."/>
            <person name="Hesse C.N."/>
            <person name="Sharpton T.J."/>
            <person name="Martin F."/>
            <person name="Spatafora J.W."/>
        </authorList>
    </citation>
    <scope>NUCLEOTIDE SEQUENCE [LARGE SCALE GENOMIC DNA]</scope>
    <source>
        <strain evidence="6 7">OSC145934</strain>
    </source>
</reference>
<dbReference type="GO" id="GO:0005743">
    <property type="term" value="C:mitochondrial inner membrane"/>
    <property type="evidence" value="ECO:0007669"/>
    <property type="project" value="TreeGrafter"/>
</dbReference>
<evidence type="ECO:0000256" key="2">
    <source>
        <dbReference type="ARBA" id="ARBA00021776"/>
    </source>
</evidence>
<evidence type="ECO:0000256" key="5">
    <source>
        <dbReference type="SAM" id="MobiDB-lite"/>
    </source>
</evidence>
<dbReference type="Gene3D" id="3.40.1230.10">
    <property type="entry name" value="MTH938-like"/>
    <property type="match status" value="1"/>
</dbReference>
<dbReference type="SUPFAM" id="SSF64076">
    <property type="entry name" value="MTH938-like"/>
    <property type="match status" value="1"/>
</dbReference>
<dbReference type="EMBL" id="NPHW01004965">
    <property type="protein sequence ID" value="OXV07283.1"/>
    <property type="molecule type" value="Genomic_DNA"/>
</dbReference>
<dbReference type="InterPro" id="IPR036748">
    <property type="entry name" value="MTH938-like_sf"/>
</dbReference>
<organism evidence="6 7">
    <name type="scientific">Elaphomyces granulatus</name>
    <dbReference type="NCBI Taxonomy" id="519963"/>
    <lineage>
        <taxon>Eukaryota</taxon>
        <taxon>Fungi</taxon>
        <taxon>Dikarya</taxon>
        <taxon>Ascomycota</taxon>
        <taxon>Pezizomycotina</taxon>
        <taxon>Eurotiomycetes</taxon>
        <taxon>Eurotiomycetidae</taxon>
        <taxon>Eurotiales</taxon>
        <taxon>Elaphomycetaceae</taxon>
        <taxon>Elaphomyces</taxon>
    </lineage>
</organism>